<evidence type="ECO:0000313" key="2">
    <source>
        <dbReference type="EMBL" id="RGU26141.1"/>
    </source>
</evidence>
<accession>A0A412RQW1</accession>
<dbReference type="Pfam" id="PF22147">
    <property type="entry name" value="AcrIC5"/>
    <property type="match status" value="1"/>
</dbReference>
<reference evidence="2 3" key="1">
    <citation type="submission" date="2018-08" db="EMBL/GenBank/DDBJ databases">
        <title>A genome reference for cultivated species of the human gut microbiota.</title>
        <authorList>
            <person name="Zou Y."/>
            <person name="Xue W."/>
            <person name="Luo G."/>
        </authorList>
    </citation>
    <scope>NUCLEOTIDE SEQUENCE [LARGE SCALE GENOMIC DNA]</scope>
    <source>
        <strain evidence="2 3">AF17-27</strain>
    </source>
</reference>
<dbReference type="EMBL" id="QRXR01000008">
    <property type="protein sequence ID" value="RGU26141.1"/>
    <property type="molecule type" value="Genomic_DNA"/>
</dbReference>
<dbReference type="Proteomes" id="UP000283765">
    <property type="component" value="Unassembled WGS sequence"/>
</dbReference>
<comment type="caution">
    <text evidence="2">The sequence shown here is derived from an EMBL/GenBank/DDBJ whole genome shotgun (WGS) entry which is preliminary data.</text>
</comment>
<dbReference type="InterPro" id="IPR054398">
    <property type="entry name" value="AcrIC5-like_dom"/>
</dbReference>
<dbReference type="RefSeq" id="WP_117993630.1">
    <property type="nucleotide sequence ID" value="NZ_QRXR01000008.1"/>
</dbReference>
<organism evidence="2 3">
    <name type="scientific">Agathobacter rectalis</name>
    <dbReference type="NCBI Taxonomy" id="39491"/>
    <lineage>
        <taxon>Bacteria</taxon>
        <taxon>Bacillati</taxon>
        <taxon>Bacillota</taxon>
        <taxon>Clostridia</taxon>
        <taxon>Lachnospirales</taxon>
        <taxon>Lachnospiraceae</taxon>
        <taxon>Agathobacter</taxon>
    </lineage>
</organism>
<gene>
    <name evidence="2" type="ORF">DWW89_06790</name>
</gene>
<name>A0A412RQW1_9FIRM</name>
<evidence type="ECO:0000313" key="3">
    <source>
        <dbReference type="Proteomes" id="UP000283765"/>
    </source>
</evidence>
<feature type="domain" description="AcrIC5-like" evidence="1">
    <location>
        <begin position="9"/>
        <end position="43"/>
    </location>
</feature>
<dbReference type="AlphaFoldDB" id="A0A412RQW1"/>
<proteinExistence type="predicted"/>
<evidence type="ECO:0000259" key="1">
    <source>
        <dbReference type="Pfam" id="PF22147"/>
    </source>
</evidence>
<protein>
    <recommendedName>
        <fullName evidence="1">AcrIC5-like domain-containing protein</fullName>
    </recommendedName>
</protein>
<sequence length="62" mass="7186">MSERINDNTMSAIVALMDDETRERVHFELAPCSNESFLKRYCELVPGFEKTLKDEFSIELDA</sequence>